<dbReference type="Gene3D" id="3.20.20.80">
    <property type="entry name" value="Glycosidases"/>
    <property type="match status" value="1"/>
</dbReference>
<dbReference type="Gene3D" id="2.60.40.1180">
    <property type="entry name" value="Golgi alpha-mannosidase II"/>
    <property type="match status" value="1"/>
</dbReference>
<evidence type="ECO:0000256" key="7">
    <source>
        <dbReference type="ARBA" id="ARBA00023295"/>
    </source>
</evidence>
<comment type="catalytic activity">
    <reaction evidence="1">
        <text>Hydrolysis of terminal non-reducing alpha-L-arabinofuranoside residues in alpha-L-arabinosides.</text>
        <dbReference type="EC" id="3.2.1.55"/>
    </reaction>
</comment>
<dbReference type="SUPFAM" id="SSF51445">
    <property type="entry name" value="(Trans)glycosidases"/>
    <property type="match status" value="1"/>
</dbReference>
<comment type="similarity">
    <text evidence="3">Belongs to the glycosyl hydrolase 51 family.</text>
</comment>
<organism evidence="10 11">
    <name type="scientific">Paramarasmius palmivorus</name>
    <dbReference type="NCBI Taxonomy" id="297713"/>
    <lineage>
        <taxon>Eukaryota</taxon>
        <taxon>Fungi</taxon>
        <taxon>Dikarya</taxon>
        <taxon>Basidiomycota</taxon>
        <taxon>Agaricomycotina</taxon>
        <taxon>Agaricomycetes</taxon>
        <taxon>Agaricomycetidae</taxon>
        <taxon>Agaricales</taxon>
        <taxon>Marasmiineae</taxon>
        <taxon>Marasmiaceae</taxon>
        <taxon>Paramarasmius</taxon>
    </lineage>
</organism>
<dbReference type="AlphaFoldDB" id="A0AAW0BUU0"/>
<proteinExistence type="inferred from homology"/>
<gene>
    <name evidence="10" type="ORF">VNI00_013663</name>
</gene>
<dbReference type="GO" id="GO:0000272">
    <property type="term" value="P:polysaccharide catabolic process"/>
    <property type="evidence" value="ECO:0007669"/>
    <property type="project" value="TreeGrafter"/>
</dbReference>
<evidence type="ECO:0000256" key="5">
    <source>
        <dbReference type="ARBA" id="ARBA00022801"/>
    </source>
</evidence>
<dbReference type="SMART" id="SM00813">
    <property type="entry name" value="Alpha-L-AF_C"/>
    <property type="match status" value="1"/>
</dbReference>
<dbReference type="Proteomes" id="UP001383192">
    <property type="component" value="Unassembled WGS sequence"/>
</dbReference>
<dbReference type="GO" id="GO:0046373">
    <property type="term" value="P:L-arabinose metabolic process"/>
    <property type="evidence" value="ECO:0007669"/>
    <property type="project" value="InterPro"/>
</dbReference>
<keyword evidence="7" id="KW-0326">Glycosidase</keyword>
<evidence type="ECO:0000313" key="11">
    <source>
        <dbReference type="Proteomes" id="UP001383192"/>
    </source>
</evidence>
<dbReference type="InterPro" id="IPR055235">
    <property type="entry name" value="ASD1_cat"/>
</dbReference>
<dbReference type="Pfam" id="PF22848">
    <property type="entry name" value="ASD1_dom"/>
    <property type="match status" value="1"/>
</dbReference>
<evidence type="ECO:0000256" key="2">
    <source>
        <dbReference type="ARBA" id="ARBA00004834"/>
    </source>
</evidence>
<evidence type="ECO:0000256" key="1">
    <source>
        <dbReference type="ARBA" id="ARBA00001462"/>
    </source>
</evidence>
<dbReference type="InterPro" id="IPR010720">
    <property type="entry name" value="Alpha-L-AF_C"/>
</dbReference>
<dbReference type="GO" id="GO:0046556">
    <property type="term" value="F:alpha-L-arabinofuranosidase activity"/>
    <property type="evidence" value="ECO:0007669"/>
    <property type="project" value="UniProtKB-EC"/>
</dbReference>
<evidence type="ECO:0000313" key="10">
    <source>
        <dbReference type="EMBL" id="KAK7031063.1"/>
    </source>
</evidence>
<keyword evidence="5" id="KW-0378">Hydrolase</keyword>
<comment type="function">
    <text evidence="8">Alpha-L-arabinofuranosidase involved in the degradation of arabinoxylan, a major component of plant hemicellulose. Acts only on small linear 1,5-alpha-linked L-arabinofuranosyl oligosaccharides.</text>
</comment>
<comment type="pathway">
    <text evidence="2">Glycan metabolism; L-arabinan degradation.</text>
</comment>
<dbReference type="InterPro" id="IPR013780">
    <property type="entry name" value="Glyco_hydro_b"/>
</dbReference>
<keyword evidence="6" id="KW-0119">Carbohydrate metabolism</keyword>
<accession>A0AAW0BUU0</accession>
<evidence type="ECO:0000256" key="6">
    <source>
        <dbReference type="ARBA" id="ARBA00023277"/>
    </source>
</evidence>
<evidence type="ECO:0000256" key="3">
    <source>
        <dbReference type="ARBA" id="ARBA00007186"/>
    </source>
</evidence>
<dbReference type="Pfam" id="PF06964">
    <property type="entry name" value="Alpha-L-AF_C"/>
    <property type="match status" value="1"/>
</dbReference>
<name>A0AAW0BUU0_9AGAR</name>
<evidence type="ECO:0000259" key="9">
    <source>
        <dbReference type="SMART" id="SM00813"/>
    </source>
</evidence>
<keyword evidence="11" id="KW-1185">Reference proteome</keyword>
<sequence>MSPAVHIDPSRHISHVDPRIYSGFTEHMGRCIYGGIYEPDNQHGLADPDTGLRTDVLATLKELNVPIFRYPGGNFVSSYRWQDGIGPKHLRPRRPELAWLTEESNQFGTDEFMIFCREMGAEPYICLNMGTGTLEDALAWLEYCNSSANTYYANLRRQNGHPEPYNVKYWSLGNEVWGPWQVGQMEAHDYAKKAYQWAKALKLLDPSIKLVSCGETGYADWDRVVLRKLAPVVDFHSIHIYTVSEGKHTVNVMGPAAAEKAIEITKSLTDLAKIESGLDKEIPICFDEWNVWDPVRAPGEKGAEEHYDLSDALAVASWLNVFVRKADVVSIACIAQSVNVISPIITSPSGFFKQTTYYPLHLFANLMQGTSLDVHVDSESYDGTTVPTFIQHLEKTTPPSSRLTKYIDVSAVLSTSGQEIRVAIVNRHETVEYNVPILFGPSGKVADENVKVYEVWSESLKDANGFDGETVKTVEKEVKWEGKYPLKAHSFQGEFVYSISVQ</sequence>
<dbReference type="EC" id="3.2.1.55" evidence="4"/>
<dbReference type="PANTHER" id="PTHR43576:SF3">
    <property type="entry name" value="ALPHA-L-ARABINOFURANOSIDASE C"/>
    <property type="match status" value="1"/>
</dbReference>
<dbReference type="SUPFAM" id="SSF51011">
    <property type="entry name" value="Glycosyl hydrolase domain"/>
    <property type="match status" value="1"/>
</dbReference>
<feature type="domain" description="Alpha-L-arabinofuranosidase C-terminal" evidence="9">
    <location>
        <begin position="287"/>
        <end position="490"/>
    </location>
</feature>
<protein>
    <recommendedName>
        <fullName evidence="4">non-reducing end alpha-L-arabinofuranosidase</fullName>
        <ecNumber evidence="4">3.2.1.55</ecNumber>
    </recommendedName>
</protein>
<reference evidence="10 11" key="1">
    <citation type="submission" date="2024-01" db="EMBL/GenBank/DDBJ databases">
        <title>A draft genome for a cacao thread blight-causing isolate of Paramarasmius palmivorus.</title>
        <authorList>
            <person name="Baruah I.K."/>
            <person name="Bukari Y."/>
            <person name="Amoako-Attah I."/>
            <person name="Meinhardt L.W."/>
            <person name="Bailey B.A."/>
            <person name="Cohen S.P."/>
        </authorList>
    </citation>
    <scope>NUCLEOTIDE SEQUENCE [LARGE SCALE GENOMIC DNA]</scope>
    <source>
        <strain evidence="10 11">GH-12</strain>
    </source>
</reference>
<evidence type="ECO:0000256" key="4">
    <source>
        <dbReference type="ARBA" id="ARBA00012670"/>
    </source>
</evidence>
<comment type="caution">
    <text evidence="10">The sequence shown here is derived from an EMBL/GenBank/DDBJ whole genome shotgun (WGS) entry which is preliminary data.</text>
</comment>
<dbReference type="EMBL" id="JAYKXP010000071">
    <property type="protein sequence ID" value="KAK7031063.1"/>
    <property type="molecule type" value="Genomic_DNA"/>
</dbReference>
<dbReference type="InterPro" id="IPR017853">
    <property type="entry name" value="GH"/>
</dbReference>
<dbReference type="PANTHER" id="PTHR43576">
    <property type="entry name" value="ALPHA-L-ARABINOFURANOSIDASE C-RELATED"/>
    <property type="match status" value="1"/>
</dbReference>
<evidence type="ECO:0000256" key="8">
    <source>
        <dbReference type="ARBA" id="ARBA00037415"/>
    </source>
</evidence>